<dbReference type="GO" id="GO:0050660">
    <property type="term" value="F:flavin adenine dinucleotide binding"/>
    <property type="evidence" value="ECO:0007669"/>
    <property type="project" value="InterPro"/>
</dbReference>
<dbReference type="PANTHER" id="PTHR22912:SF160">
    <property type="entry name" value="DIHYDROLIPOYL DEHYDROGENASE"/>
    <property type="match status" value="1"/>
</dbReference>
<evidence type="ECO:0000256" key="7">
    <source>
        <dbReference type="ARBA" id="ARBA00023157"/>
    </source>
</evidence>
<dbReference type="Gene3D" id="3.30.390.30">
    <property type="match status" value="1"/>
</dbReference>
<feature type="domain" description="FAD/NAD(P)-binding" evidence="12">
    <location>
        <begin position="11"/>
        <end position="330"/>
    </location>
</feature>
<dbReference type="NCBIfam" id="TIGR01350">
    <property type="entry name" value="lipoamide_DH"/>
    <property type="match status" value="1"/>
</dbReference>
<keyword evidence="7" id="KW-1015">Disulfide bond</keyword>
<dbReference type="SUPFAM" id="SSF51905">
    <property type="entry name" value="FAD/NAD(P)-binding domain"/>
    <property type="match status" value="1"/>
</dbReference>
<comment type="miscellaneous">
    <text evidence="10">The active site is a redox-active disulfide bond.</text>
</comment>
<evidence type="ECO:0000259" key="11">
    <source>
        <dbReference type="Pfam" id="PF02852"/>
    </source>
</evidence>
<dbReference type="Gene3D" id="3.50.50.60">
    <property type="entry name" value="FAD/NAD(P)-binding domain"/>
    <property type="match status" value="2"/>
</dbReference>
<dbReference type="InterPro" id="IPR050151">
    <property type="entry name" value="Class-I_Pyr_Nuc-Dis_Oxidored"/>
</dbReference>
<dbReference type="InterPro" id="IPR023753">
    <property type="entry name" value="FAD/NAD-binding_dom"/>
</dbReference>
<comment type="cofactor">
    <cofactor evidence="10">
        <name>FAD</name>
        <dbReference type="ChEBI" id="CHEBI:57692"/>
    </cofactor>
    <text evidence="10">Binds 1 FAD per subunit.</text>
</comment>
<evidence type="ECO:0000256" key="3">
    <source>
        <dbReference type="ARBA" id="ARBA00022630"/>
    </source>
</evidence>
<reference evidence="13" key="2">
    <citation type="submission" date="2021-05" db="EMBL/GenBank/DDBJ databases">
        <title>Protein family content uncovers lineage relationships and bacterial pathway maintenance mechanisms in DPANN archaea.</title>
        <authorList>
            <person name="Castelle C.J."/>
            <person name="Meheust R."/>
            <person name="Jaffe A.L."/>
            <person name="Seitz K."/>
            <person name="Gong X."/>
            <person name="Baker B.J."/>
            <person name="Banfield J.F."/>
        </authorList>
    </citation>
    <scope>NUCLEOTIDE SEQUENCE</scope>
    <source>
        <strain evidence="13">RIFCSPLOWO2_01_FULL_AR10_48_17</strain>
    </source>
</reference>
<evidence type="ECO:0000313" key="13">
    <source>
        <dbReference type="EMBL" id="MBS3062031.1"/>
    </source>
</evidence>
<organism evidence="13 14">
    <name type="scientific">Candidatus Iainarchaeum sp</name>
    <dbReference type="NCBI Taxonomy" id="3101447"/>
    <lineage>
        <taxon>Archaea</taxon>
        <taxon>Candidatus Iainarchaeota</taxon>
        <taxon>Candidatus Iainarchaeia</taxon>
        <taxon>Candidatus Iainarchaeales</taxon>
        <taxon>Candidatus Iainarchaeaceae</taxon>
        <taxon>Candidatus Iainarchaeum</taxon>
    </lineage>
</organism>
<dbReference type="AlphaFoldDB" id="A0A8T4L5B3"/>
<evidence type="ECO:0000259" key="12">
    <source>
        <dbReference type="Pfam" id="PF07992"/>
    </source>
</evidence>
<dbReference type="InterPro" id="IPR036188">
    <property type="entry name" value="FAD/NAD-bd_sf"/>
</dbReference>
<dbReference type="Proteomes" id="UP000675968">
    <property type="component" value="Unassembled WGS sequence"/>
</dbReference>
<evidence type="ECO:0000256" key="4">
    <source>
        <dbReference type="ARBA" id="ARBA00022827"/>
    </source>
</evidence>
<dbReference type="Pfam" id="PF02852">
    <property type="entry name" value="Pyr_redox_dim"/>
    <property type="match status" value="1"/>
</dbReference>
<dbReference type="GO" id="GO:0006103">
    <property type="term" value="P:2-oxoglutarate metabolic process"/>
    <property type="evidence" value="ECO:0007669"/>
    <property type="project" value="TreeGrafter"/>
</dbReference>
<proteinExistence type="inferred from homology"/>
<evidence type="ECO:0000313" key="14">
    <source>
        <dbReference type="Proteomes" id="UP000675968"/>
    </source>
</evidence>
<keyword evidence="8 10" id="KW-0676">Redox-active center</keyword>
<dbReference type="InterPro" id="IPR016156">
    <property type="entry name" value="FAD/NAD-linked_Rdtase_dimer_sf"/>
</dbReference>
<dbReference type="GO" id="GO:0004148">
    <property type="term" value="F:dihydrolipoyl dehydrogenase (NADH) activity"/>
    <property type="evidence" value="ECO:0007669"/>
    <property type="project" value="UniProtKB-EC"/>
</dbReference>
<dbReference type="InterPro" id="IPR001100">
    <property type="entry name" value="Pyr_nuc-diS_OxRdtase"/>
</dbReference>
<dbReference type="EC" id="1.8.1.4" evidence="2 10"/>
<dbReference type="EMBL" id="JAGVWC010000012">
    <property type="protein sequence ID" value="MBS3062031.1"/>
    <property type="molecule type" value="Genomic_DNA"/>
</dbReference>
<evidence type="ECO:0000256" key="10">
    <source>
        <dbReference type="RuleBase" id="RU003692"/>
    </source>
</evidence>
<dbReference type="FunFam" id="3.30.390.30:FF:000001">
    <property type="entry name" value="Dihydrolipoyl dehydrogenase"/>
    <property type="match status" value="1"/>
</dbReference>
<reference evidence="13" key="1">
    <citation type="submission" date="2021-03" db="EMBL/GenBank/DDBJ databases">
        <authorList>
            <person name="Jaffe A."/>
        </authorList>
    </citation>
    <scope>NUCLEOTIDE SEQUENCE</scope>
    <source>
        <strain evidence="13">RIFCSPLOWO2_01_FULL_AR10_48_17</strain>
    </source>
</reference>
<comment type="similarity">
    <text evidence="1 10">Belongs to the class-I pyridine nucleotide-disulfide oxidoreductase family.</text>
</comment>
<evidence type="ECO:0000256" key="1">
    <source>
        <dbReference type="ARBA" id="ARBA00007532"/>
    </source>
</evidence>
<dbReference type="InterPro" id="IPR006258">
    <property type="entry name" value="Lipoamide_DH"/>
</dbReference>
<keyword evidence="4 10" id="KW-0274">FAD</keyword>
<sequence length="472" mass="50462">MVMGESLEETDCVVIGGGPGGYVAAIRLGQLGKQVMLIDRDGLGGVCLHTGCIPSKALIKAANQYWECRKPNAMGINVGSVSLDLKKMAAWKNDSISRLEKGIANLCKKYNVEVVKGTAFFEASDRILVSQEHGTRRVSFRNAIIATGSKVSNLPGLEHVQEFVWTAEDALELTELPKDLVIVGGGYIAAEMVNVYAKFGCNVSIVERSAHFLEHLDRDAAEVVLRGIESMGVQVFLSTEIQNAKKSGKKVLLELKSDEKSFSISADKVLVAIGRVANSKHLGLEHTQVQLDERGFVRVNSQCKSTDPKIFAVGDCTGGPMLAHRAFRMGKVAAEAVCGESSAFDNTAMPSVVFADPEIAVTGISEGQALAKGLDVVIGKFPFHALGRAVSSDATDGFVKVIADRKTKVILGVVMVGEHVSEFLSEATLAVETACQLEDVASTIHPHPTFSESLAEACEQALGKAIHVPNKK</sequence>
<dbReference type="PANTHER" id="PTHR22912">
    <property type="entry name" value="DISULFIDE OXIDOREDUCTASE"/>
    <property type="match status" value="1"/>
</dbReference>
<evidence type="ECO:0000256" key="8">
    <source>
        <dbReference type="ARBA" id="ARBA00023284"/>
    </source>
</evidence>
<gene>
    <name evidence="13" type="primary">lpdA</name>
    <name evidence="13" type="ORF">J4215_05610</name>
</gene>
<keyword evidence="5 10" id="KW-0560">Oxidoreductase</keyword>
<dbReference type="PROSITE" id="PS00076">
    <property type="entry name" value="PYRIDINE_REDOX_1"/>
    <property type="match status" value="1"/>
</dbReference>
<keyword evidence="6 10" id="KW-0520">NAD</keyword>
<dbReference type="PRINTS" id="PR00368">
    <property type="entry name" value="FADPNR"/>
</dbReference>
<evidence type="ECO:0000256" key="5">
    <source>
        <dbReference type="ARBA" id="ARBA00023002"/>
    </source>
</evidence>
<dbReference type="Pfam" id="PF07992">
    <property type="entry name" value="Pyr_redox_2"/>
    <property type="match status" value="1"/>
</dbReference>
<dbReference type="InterPro" id="IPR012999">
    <property type="entry name" value="Pyr_OxRdtase_I_AS"/>
</dbReference>
<dbReference type="PRINTS" id="PR00411">
    <property type="entry name" value="PNDRDTASEI"/>
</dbReference>
<comment type="caution">
    <text evidence="13">The sequence shown here is derived from an EMBL/GenBank/DDBJ whole genome shotgun (WGS) entry which is preliminary data.</text>
</comment>
<keyword evidence="3 10" id="KW-0285">Flavoprotein</keyword>
<protein>
    <recommendedName>
        <fullName evidence="2 10">Dihydrolipoyl dehydrogenase</fullName>
        <ecNumber evidence="2 10">1.8.1.4</ecNumber>
    </recommendedName>
</protein>
<accession>A0A8T4L5B3</accession>
<name>A0A8T4L5B3_9ARCH</name>
<feature type="domain" description="Pyridine nucleotide-disulphide oxidoreductase dimerisation" evidence="11">
    <location>
        <begin position="349"/>
        <end position="457"/>
    </location>
</feature>
<dbReference type="InterPro" id="IPR004099">
    <property type="entry name" value="Pyr_nucl-diS_OxRdtase_dimer"/>
</dbReference>
<dbReference type="PIRSF" id="PIRSF000350">
    <property type="entry name" value="Mercury_reductase_MerA"/>
    <property type="match status" value="1"/>
</dbReference>
<comment type="catalytic activity">
    <reaction evidence="9 10">
        <text>N(6)-[(R)-dihydrolipoyl]-L-lysyl-[protein] + NAD(+) = N(6)-[(R)-lipoyl]-L-lysyl-[protein] + NADH + H(+)</text>
        <dbReference type="Rhea" id="RHEA:15045"/>
        <dbReference type="Rhea" id="RHEA-COMP:10474"/>
        <dbReference type="Rhea" id="RHEA-COMP:10475"/>
        <dbReference type="ChEBI" id="CHEBI:15378"/>
        <dbReference type="ChEBI" id="CHEBI:57540"/>
        <dbReference type="ChEBI" id="CHEBI:57945"/>
        <dbReference type="ChEBI" id="CHEBI:83099"/>
        <dbReference type="ChEBI" id="CHEBI:83100"/>
        <dbReference type="EC" id="1.8.1.4"/>
    </reaction>
</comment>
<dbReference type="SUPFAM" id="SSF55424">
    <property type="entry name" value="FAD/NAD-linked reductases, dimerisation (C-terminal) domain"/>
    <property type="match status" value="1"/>
</dbReference>
<evidence type="ECO:0000256" key="6">
    <source>
        <dbReference type="ARBA" id="ARBA00023027"/>
    </source>
</evidence>
<evidence type="ECO:0000256" key="2">
    <source>
        <dbReference type="ARBA" id="ARBA00012608"/>
    </source>
</evidence>
<evidence type="ECO:0000256" key="9">
    <source>
        <dbReference type="ARBA" id="ARBA00049187"/>
    </source>
</evidence>